<gene>
    <name evidence="1" type="ORF">L6164_029717</name>
</gene>
<dbReference type="Proteomes" id="UP000828941">
    <property type="component" value="Chromosome 12"/>
</dbReference>
<comment type="caution">
    <text evidence="1">The sequence shown here is derived from an EMBL/GenBank/DDBJ whole genome shotgun (WGS) entry which is preliminary data.</text>
</comment>
<evidence type="ECO:0000313" key="2">
    <source>
        <dbReference type="Proteomes" id="UP000828941"/>
    </source>
</evidence>
<name>A0ACB9LAY4_BAUVA</name>
<sequence length="973" mass="107738">MALVLLLLLLLLCFVLTLPTNFSLNQEGLSLYQFKLSVQDPHSVLSSWSLHNHPCNWTGIKCDPQKISVHSLNLSNANIAGLFPSSILCRLANLTSIDLSQNSICGTLSSEISLCQNLLHLDLSQNLLTGPLPLNLSQIPNLRYLNLTANNFSGQIPPTFGHFQKLEKLSLKNNLLSGKIPTFLANITTLNALILSINPFLPGPIPPAFGNLTNLETLQLTQCNLIGKLPNSLGKLKKLEKLIMMHNNLNGSIPSFVTKLTRVRWLWLSNNSFSGKLPHGMSNITALRELHVSKNNLTGTVPDELCRLPLESIKLPENDFEGELPQCIANSPNLYELSLFRNRFTGNLPKNLGKFSPLRRVIIGVNEFQGEIPATLCDHGELEELSASRNSFSGEIPATLGTCQSLRVVRLGFNRLYGDVPAGIWGHPHVSVLELQENSFSGSISRTIAGAGKLSELILWNNKFTGTIPDEIGRLRNLVKFNGSNNKLSGSLPNSILNLGQLAWLDLHSNNLSGELPKGIQSLQKLSSLNLAHNELRGQIPDEIGSLSVLNFLDLSYNQLSGKIPTGLQNLKLHELNLSYNQLSGQLPLQLAKDIYSTSFLGNPGLCGDLRSLRYCRDKTSSKHIWLIGAISVFAILFVLTSVMLFLKYRKKNPTKWTLTPFHKLGFNASEILEGLDEDNVIGSGSSGKVYKVELTNGETVAVKRLIRNEVKKEIESGEVENGDEVLQDSAFDAEVETLSKIRHKNIVRLWCCCTSSDCKLLVYEYMPNGSLGDLLHSRNSRAEVLDWPKRYKIVVGVAEALAYLHHDCVPPFIHRDVKSNNILLDVDFVAKLADFGVAKIFEGTKSVSVVAGSLGYIAPEYAYTLRVNEKSDIYSFGIVILELLTGKRPVDHENEGENLVKWACKTLDQKGEDHVLDPNLDYSCFKQEICKVLNIGLRCTDSLPINRPSMATVVKMLQEIKHKFISPESNLN</sequence>
<reference evidence="1 2" key="1">
    <citation type="journal article" date="2022" name="DNA Res.">
        <title>Chromosomal-level genome assembly of the orchid tree Bauhinia variegata (Leguminosae; Cercidoideae) supports the allotetraploid origin hypothesis of Bauhinia.</title>
        <authorList>
            <person name="Zhong Y."/>
            <person name="Chen Y."/>
            <person name="Zheng D."/>
            <person name="Pang J."/>
            <person name="Liu Y."/>
            <person name="Luo S."/>
            <person name="Meng S."/>
            <person name="Qian L."/>
            <person name="Wei D."/>
            <person name="Dai S."/>
            <person name="Zhou R."/>
        </authorList>
    </citation>
    <scope>NUCLEOTIDE SEQUENCE [LARGE SCALE GENOMIC DNA]</scope>
    <source>
        <strain evidence="1">BV-YZ2020</strain>
    </source>
</reference>
<accession>A0ACB9LAY4</accession>
<dbReference type="EMBL" id="CM039437">
    <property type="protein sequence ID" value="KAI4306441.1"/>
    <property type="molecule type" value="Genomic_DNA"/>
</dbReference>
<organism evidence="1 2">
    <name type="scientific">Bauhinia variegata</name>
    <name type="common">Purple orchid tree</name>
    <name type="synonym">Phanera variegata</name>
    <dbReference type="NCBI Taxonomy" id="167791"/>
    <lineage>
        <taxon>Eukaryota</taxon>
        <taxon>Viridiplantae</taxon>
        <taxon>Streptophyta</taxon>
        <taxon>Embryophyta</taxon>
        <taxon>Tracheophyta</taxon>
        <taxon>Spermatophyta</taxon>
        <taxon>Magnoliopsida</taxon>
        <taxon>eudicotyledons</taxon>
        <taxon>Gunneridae</taxon>
        <taxon>Pentapetalae</taxon>
        <taxon>rosids</taxon>
        <taxon>fabids</taxon>
        <taxon>Fabales</taxon>
        <taxon>Fabaceae</taxon>
        <taxon>Cercidoideae</taxon>
        <taxon>Cercideae</taxon>
        <taxon>Bauhiniinae</taxon>
        <taxon>Bauhinia</taxon>
    </lineage>
</organism>
<evidence type="ECO:0000313" key="1">
    <source>
        <dbReference type="EMBL" id="KAI4306441.1"/>
    </source>
</evidence>
<keyword evidence="2" id="KW-1185">Reference proteome</keyword>
<protein>
    <submittedName>
        <fullName evidence="1">Uncharacterized protein</fullName>
    </submittedName>
</protein>
<proteinExistence type="predicted"/>